<dbReference type="InterPro" id="IPR000300">
    <property type="entry name" value="IPPc"/>
</dbReference>
<feature type="domain" description="Inositol polyphosphate-related phosphatase" evidence="2">
    <location>
        <begin position="2"/>
        <end position="198"/>
    </location>
</feature>
<dbReference type="GO" id="GO:0016791">
    <property type="term" value="F:phosphatase activity"/>
    <property type="evidence" value="ECO:0007669"/>
    <property type="project" value="InterPro"/>
</dbReference>
<reference evidence="3 4" key="1">
    <citation type="submission" date="2013-11" db="EMBL/GenBank/DDBJ databases">
        <title>Genome sequencing of Stegodyphus mimosarum.</title>
        <authorList>
            <person name="Bechsgaard J."/>
        </authorList>
    </citation>
    <scope>NUCLEOTIDE SEQUENCE [LARGE SCALE GENOMIC DNA]</scope>
</reference>
<dbReference type="SUPFAM" id="SSF56219">
    <property type="entry name" value="DNase I-like"/>
    <property type="match status" value="1"/>
</dbReference>
<protein>
    <submittedName>
        <fullName evidence="3">Inositol polyphosphate 5-phosphatase</fullName>
    </submittedName>
</protein>
<evidence type="ECO:0000313" key="3">
    <source>
        <dbReference type="EMBL" id="KFM64114.1"/>
    </source>
</evidence>
<dbReference type="OrthoDB" id="2248459at2759"/>
<name>A0A087TG75_STEMI</name>
<dbReference type="PANTHER" id="PTHR47039">
    <property type="entry name" value="INOSITOL POLYPHOSPHATE 5-PHOSPHATASE E"/>
    <property type="match status" value="1"/>
</dbReference>
<evidence type="ECO:0000313" key="4">
    <source>
        <dbReference type="Proteomes" id="UP000054359"/>
    </source>
</evidence>
<proteinExistence type="predicted"/>
<dbReference type="STRING" id="407821.A0A087TG75"/>
<dbReference type="Proteomes" id="UP000054359">
    <property type="component" value="Unassembled WGS sequence"/>
</dbReference>
<keyword evidence="1" id="KW-0812">Transmembrane</keyword>
<evidence type="ECO:0000256" key="1">
    <source>
        <dbReference type="SAM" id="Phobius"/>
    </source>
</evidence>
<dbReference type="AlphaFoldDB" id="A0A087TG75"/>
<dbReference type="GO" id="GO:0046856">
    <property type="term" value="P:phosphatidylinositol dephosphorylation"/>
    <property type="evidence" value="ECO:0007669"/>
    <property type="project" value="InterPro"/>
</dbReference>
<dbReference type="PANTHER" id="PTHR47039:SF1">
    <property type="entry name" value="INOSITOL POLYPHOSPHATE 5-PHOSPHATASE E"/>
    <property type="match status" value="1"/>
</dbReference>
<keyword evidence="1" id="KW-1133">Transmembrane helix</keyword>
<dbReference type="SMART" id="SM00128">
    <property type="entry name" value="IPPc"/>
    <property type="match status" value="1"/>
</dbReference>
<evidence type="ECO:0000259" key="2">
    <source>
        <dbReference type="SMART" id="SM00128"/>
    </source>
</evidence>
<feature type="transmembrane region" description="Helical" evidence="1">
    <location>
        <begin position="102"/>
        <end position="122"/>
    </location>
</feature>
<dbReference type="OMA" id="VENGDWF"/>
<keyword evidence="1" id="KW-0472">Membrane</keyword>
<dbReference type="Gene3D" id="3.60.10.10">
    <property type="entry name" value="Endonuclease/exonuclease/phosphatase"/>
    <property type="match status" value="1"/>
</dbReference>
<feature type="non-terminal residue" evidence="3">
    <location>
        <position position="199"/>
    </location>
</feature>
<accession>A0A087TG75</accession>
<dbReference type="Pfam" id="PF22669">
    <property type="entry name" value="Exo_endo_phos2"/>
    <property type="match status" value="1"/>
</dbReference>
<dbReference type="EMBL" id="KK115075">
    <property type="protein sequence ID" value="KFM64114.1"/>
    <property type="molecule type" value="Genomic_DNA"/>
</dbReference>
<dbReference type="InterPro" id="IPR053321">
    <property type="entry name" value="IPP-5-Phosphatase_Type_IV"/>
</dbReference>
<sequence>MGTWNMNGHDPPENIDDFLLPLDISSLPDIYAVGIQESMQSRSEWEILIQTTLGPSHVLFTSSSLGVLHLSIFLRRDLIWFCSEPEDASVATRPVSMVKTKGAVAICFTFFGTSFLFVNSHLTAHEQKLKERLLDYEKICETLDLPKSIPRKSHHNSKDVTSRFDCVFWAGDLNFRVMKDRHSVLSFVEERNRKCQPSS</sequence>
<keyword evidence="4" id="KW-1185">Reference proteome</keyword>
<gene>
    <name evidence="3" type="ORF">X975_09667</name>
</gene>
<dbReference type="InterPro" id="IPR036691">
    <property type="entry name" value="Endo/exonu/phosph_ase_sf"/>
</dbReference>
<organism evidence="3 4">
    <name type="scientific">Stegodyphus mimosarum</name>
    <name type="common">African social velvet spider</name>
    <dbReference type="NCBI Taxonomy" id="407821"/>
    <lineage>
        <taxon>Eukaryota</taxon>
        <taxon>Metazoa</taxon>
        <taxon>Ecdysozoa</taxon>
        <taxon>Arthropoda</taxon>
        <taxon>Chelicerata</taxon>
        <taxon>Arachnida</taxon>
        <taxon>Araneae</taxon>
        <taxon>Araneomorphae</taxon>
        <taxon>Entelegynae</taxon>
        <taxon>Eresoidea</taxon>
        <taxon>Eresidae</taxon>
        <taxon>Stegodyphus</taxon>
    </lineage>
</organism>